<dbReference type="Proteomes" id="UP001556118">
    <property type="component" value="Unassembled WGS sequence"/>
</dbReference>
<sequence>MSELREPSFCVEPAAPVFALAEPGSKPAGHAPQHAAQATSSDEQRTRGILVDTADIPGGGQLQLVRYDDQFEIMVGEDQLMSSWDSRSEEALASMVCQRLGNSAERVLIGGLGMGFTLASALAGLPASAEIVVAELVPKIVDWAAGPLAPIFGKSLSDARLSLKIKDVHDVLVEEPAGYNAILLDVDNGPDGLVHLANERLYCNWGLRTAYAALRPGGILAVWSAYPDTSFFTRLTDAGFTVEEHTLPSQMSPEDAPHVIWLAAKPA</sequence>
<dbReference type="PANTHER" id="PTHR43317">
    <property type="entry name" value="THERMOSPERMINE SYNTHASE ACAULIS5"/>
    <property type="match status" value="1"/>
</dbReference>
<evidence type="ECO:0000313" key="4">
    <source>
        <dbReference type="Proteomes" id="UP001556118"/>
    </source>
</evidence>
<gene>
    <name evidence="3" type="ORF">ABUH87_15455</name>
</gene>
<keyword evidence="1" id="KW-0620">Polyamine biosynthesis</keyword>
<name>A0ABV3REL4_9SPHN</name>
<protein>
    <submittedName>
        <fullName evidence="3">Spermidine synthase</fullName>
    </submittedName>
</protein>
<dbReference type="SUPFAM" id="SSF53335">
    <property type="entry name" value="S-adenosyl-L-methionine-dependent methyltransferases"/>
    <property type="match status" value="1"/>
</dbReference>
<evidence type="ECO:0000313" key="3">
    <source>
        <dbReference type="EMBL" id="MEW9856536.1"/>
    </source>
</evidence>
<dbReference type="PANTHER" id="PTHR43317:SF3">
    <property type="entry name" value="BLR2883 PROTEIN"/>
    <property type="match status" value="1"/>
</dbReference>
<accession>A0ABV3REL4</accession>
<feature type="region of interest" description="Disordered" evidence="2">
    <location>
        <begin position="21"/>
        <end position="46"/>
    </location>
</feature>
<comment type="caution">
    <text evidence="3">The sequence shown here is derived from an EMBL/GenBank/DDBJ whole genome shotgun (WGS) entry which is preliminary data.</text>
</comment>
<reference evidence="3 4" key="1">
    <citation type="submission" date="2024-06" db="EMBL/GenBank/DDBJ databases">
        <title>Novosphingobium rhizovicinus M1R2S20.</title>
        <authorList>
            <person name="Sun J.-Q."/>
        </authorList>
    </citation>
    <scope>NUCLEOTIDE SEQUENCE [LARGE SCALE GENOMIC DNA]</scope>
    <source>
        <strain evidence="3 4">M1R2S20</strain>
    </source>
</reference>
<keyword evidence="4" id="KW-1185">Reference proteome</keyword>
<dbReference type="EMBL" id="JBFNXR010000052">
    <property type="protein sequence ID" value="MEW9856536.1"/>
    <property type="molecule type" value="Genomic_DNA"/>
</dbReference>
<proteinExistence type="predicted"/>
<evidence type="ECO:0000256" key="1">
    <source>
        <dbReference type="ARBA" id="ARBA00023115"/>
    </source>
</evidence>
<feature type="compositionally biased region" description="Low complexity" evidence="2">
    <location>
        <begin position="27"/>
        <end position="38"/>
    </location>
</feature>
<organism evidence="3 4">
    <name type="scientific">Novosphingobium rhizovicinum</name>
    <dbReference type="NCBI Taxonomy" id="3228928"/>
    <lineage>
        <taxon>Bacteria</taxon>
        <taxon>Pseudomonadati</taxon>
        <taxon>Pseudomonadota</taxon>
        <taxon>Alphaproteobacteria</taxon>
        <taxon>Sphingomonadales</taxon>
        <taxon>Sphingomonadaceae</taxon>
        <taxon>Novosphingobium</taxon>
    </lineage>
</organism>
<dbReference type="RefSeq" id="WP_367774993.1">
    <property type="nucleotide sequence ID" value="NZ_JBFNXR010000052.1"/>
</dbReference>
<dbReference type="Gene3D" id="3.40.50.150">
    <property type="entry name" value="Vaccinia Virus protein VP39"/>
    <property type="match status" value="1"/>
</dbReference>
<dbReference type="InterPro" id="IPR029063">
    <property type="entry name" value="SAM-dependent_MTases_sf"/>
</dbReference>
<evidence type="ECO:0000256" key="2">
    <source>
        <dbReference type="SAM" id="MobiDB-lite"/>
    </source>
</evidence>